<dbReference type="Proteomes" id="UP000711995">
    <property type="component" value="Unassembled WGS sequence"/>
</dbReference>
<dbReference type="InterPro" id="IPR019871">
    <property type="entry name" value="DiNH2propionate_NH3-lyase_sub"/>
</dbReference>
<dbReference type="Pfam" id="PF00291">
    <property type="entry name" value="PALP"/>
    <property type="match status" value="1"/>
</dbReference>
<dbReference type="RefSeq" id="WP_167701001.1">
    <property type="nucleotide sequence ID" value="NZ_CP118175.1"/>
</dbReference>
<evidence type="ECO:0000313" key="4">
    <source>
        <dbReference type="EMBL" id="NIZ41331.1"/>
    </source>
</evidence>
<dbReference type="CDD" id="cd00640">
    <property type="entry name" value="Trp-synth-beta_II"/>
    <property type="match status" value="1"/>
</dbReference>
<comment type="cofactor">
    <cofactor evidence="1">
        <name>pyridoxal 5'-phosphate</name>
        <dbReference type="ChEBI" id="CHEBI:597326"/>
    </cofactor>
</comment>
<keyword evidence="4" id="KW-0456">Lyase</keyword>
<keyword evidence="5" id="KW-1185">Reference proteome</keyword>
<dbReference type="NCBIfam" id="TIGR03528">
    <property type="entry name" value="2_3_DAP_am_ly"/>
    <property type="match status" value="1"/>
</dbReference>
<dbReference type="NCBIfam" id="NF006058">
    <property type="entry name" value="PRK08206.1"/>
    <property type="match status" value="1"/>
</dbReference>
<dbReference type="InterPro" id="IPR001926">
    <property type="entry name" value="TrpB-like_PALP"/>
</dbReference>
<dbReference type="EMBL" id="JAATLJ010000002">
    <property type="protein sequence ID" value="NIZ41331.1"/>
    <property type="molecule type" value="Genomic_DNA"/>
</dbReference>
<reference evidence="4 5" key="1">
    <citation type="submission" date="2020-03" db="EMBL/GenBank/DDBJ databases">
        <title>Spirochaetal bacteria isolated from arthropods constitute a novel genus Entomospira genus novum within the order Spirochaetales.</title>
        <authorList>
            <person name="Grana-Miraglia L."/>
            <person name="Sikutova S."/>
            <person name="Fingerle V."/>
            <person name="Sing A."/>
            <person name="Castillo-Ramirez S."/>
            <person name="Margos G."/>
            <person name="Rudolf I."/>
        </authorList>
    </citation>
    <scope>NUCLEOTIDE SEQUENCE [LARGE SCALE GENOMIC DNA]</scope>
    <source>
        <strain evidence="4 5">BR193</strain>
    </source>
</reference>
<comment type="caution">
    <text evidence="4">The sequence shown here is derived from an EMBL/GenBank/DDBJ whole genome shotgun (WGS) entry which is preliminary data.</text>
</comment>
<dbReference type="NCBIfam" id="TIGR01747">
    <property type="entry name" value="diampropi_NH3ly"/>
    <property type="match status" value="1"/>
</dbReference>
<dbReference type="AlphaFoldDB" id="A0A968GAZ0"/>
<dbReference type="SUPFAM" id="SSF53686">
    <property type="entry name" value="Tryptophan synthase beta subunit-like PLP-dependent enzymes"/>
    <property type="match status" value="1"/>
</dbReference>
<gene>
    <name evidence="4" type="primary">dpaL</name>
    <name evidence="4" type="ORF">HCT14_07415</name>
</gene>
<organism evidence="4 5">
    <name type="scientific">Entomospira entomophila</name>
    <dbReference type="NCBI Taxonomy" id="2719988"/>
    <lineage>
        <taxon>Bacteria</taxon>
        <taxon>Pseudomonadati</taxon>
        <taxon>Spirochaetota</taxon>
        <taxon>Spirochaetia</taxon>
        <taxon>Spirochaetales</taxon>
        <taxon>Spirochaetaceae</taxon>
        <taxon>Entomospira</taxon>
    </lineage>
</organism>
<dbReference type="GO" id="GO:0030170">
    <property type="term" value="F:pyridoxal phosphate binding"/>
    <property type="evidence" value="ECO:0007669"/>
    <property type="project" value="InterPro"/>
</dbReference>
<evidence type="ECO:0000313" key="5">
    <source>
        <dbReference type="Proteomes" id="UP000711995"/>
    </source>
</evidence>
<keyword evidence="2" id="KW-0663">Pyridoxal phosphate</keyword>
<accession>A0A968GAZ0</accession>
<sequence>MRGHQGGDKFNIDFLNVETAKSVHAFHQSFSVYQETPLVNLEHLAKKIDVAAIYVKDESYRFGLNAFKVLGGSYSIGKVIAQKLEEDISQLPATRMVSKEIKDKLGAMTFVTATDGNHGRGVAWTANQLGQKSIVYMPKGSAIERLENIQAEGAEASITELNYDDAVRLANERAEKEGGVMVQDTAWEGYEEIPTWIMQGYMTLGYEAVQQLLQYHPDAPTHVFIQAGVGSLAGGITGFLANYYGKNKPKIIVVEPDNVDCIFKTAEANDGKLHYVTGDLTTIMAGLACGEPNMIGWNVLKDYADGYLTCTEEAAADGMRILGAPLTGDQRIISGESGAAPFGAFMTIMLHEQYAQFKQEMSIDQHSRILFISTEGDTDQENYENIIWFGKYNSK</sequence>
<dbReference type="PANTHER" id="PTHR42937:SF1">
    <property type="entry name" value="DIAMINOPROPIONATE AMMONIA-LYASE"/>
    <property type="match status" value="1"/>
</dbReference>
<evidence type="ECO:0000256" key="1">
    <source>
        <dbReference type="ARBA" id="ARBA00001933"/>
    </source>
</evidence>
<evidence type="ECO:0000259" key="3">
    <source>
        <dbReference type="Pfam" id="PF00291"/>
    </source>
</evidence>
<dbReference type="PANTHER" id="PTHR42937">
    <property type="match status" value="1"/>
</dbReference>
<dbReference type="Gene3D" id="3.40.50.1100">
    <property type="match status" value="2"/>
</dbReference>
<dbReference type="GO" id="GO:0008838">
    <property type="term" value="F:diaminopropionate ammonia-lyase activity"/>
    <property type="evidence" value="ECO:0007669"/>
    <property type="project" value="UniProtKB-EC"/>
</dbReference>
<proteinExistence type="predicted"/>
<feature type="domain" description="Tryptophan synthase beta chain-like PALP" evidence="3">
    <location>
        <begin position="33"/>
        <end position="347"/>
    </location>
</feature>
<dbReference type="InterPro" id="IPR036052">
    <property type="entry name" value="TrpB-like_PALP_sf"/>
</dbReference>
<dbReference type="InterPro" id="IPR010081">
    <property type="entry name" value="DiNH2opropionate_NH3_lyase"/>
</dbReference>
<evidence type="ECO:0000256" key="2">
    <source>
        <dbReference type="ARBA" id="ARBA00022898"/>
    </source>
</evidence>
<dbReference type="EC" id="4.3.1.15" evidence="4"/>
<protein>
    <submittedName>
        <fullName evidence="4">Diaminopropionate ammonia-lyase</fullName>
        <ecNumber evidence="4">4.3.1.15</ecNumber>
    </submittedName>
</protein>
<name>A0A968GAZ0_9SPIO</name>